<keyword evidence="3" id="KW-1185">Reference proteome</keyword>
<name>A0A9P9H3J7_FUSRE</name>
<evidence type="ECO:0000256" key="1">
    <source>
        <dbReference type="SAM" id="SignalP"/>
    </source>
</evidence>
<dbReference type="EMBL" id="JAGMUX010000008">
    <property type="protein sequence ID" value="KAH7249842.1"/>
    <property type="molecule type" value="Genomic_DNA"/>
</dbReference>
<reference evidence="2" key="1">
    <citation type="journal article" date="2021" name="Nat. Commun.">
        <title>Genetic determinants of endophytism in the Arabidopsis root mycobiome.</title>
        <authorList>
            <person name="Mesny F."/>
            <person name="Miyauchi S."/>
            <person name="Thiergart T."/>
            <person name="Pickel B."/>
            <person name="Atanasova L."/>
            <person name="Karlsson M."/>
            <person name="Huettel B."/>
            <person name="Barry K.W."/>
            <person name="Haridas S."/>
            <person name="Chen C."/>
            <person name="Bauer D."/>
            <person name="Andreopoulos W."/>
            <person name="Pangilinan J."/>
            <person name="LaButti K."/>
            <person name="Riley R."/>
            <person name="Lipzen A."/>
            <person name="Clum A."/>
            <person name="Drula E."/>
            <person name="Henrissat B."/>
            <person name="Kohler A."/>
            <person name="Grigoriev I.V."/>
            <person name="Martin F.M."/>
            <person name="Hacquard S."/>
        </authorList>
    </citation>
    <scope>NUCLEOTIDE SEQUENCE</scope>
    <source>
        <strain evidence="2">MPI-CAGE-AT-0023</strain>
    </source>
</reference>
<dbReference type="AlphaFoldDB" id="A0A9P9H3J7"/>
<proteinExistence type="predicted"/>
<dbReference type="RefSeq" id="XP_046049161.1">
    <property type="nucleotide sequence ID" value="XM_046185866.1"/>
</dbReference>
<evidence type="ECO:0000313" key="2">
    <source>
        <dbReference type="EMBL" id="KAH7249842.1"/>
    </source>
</evidence>
<dbReference type="GeneID" id="70215820"/>
<sequence>MSRESKVRRYLTQSKGGITGAHHVFFLCLTSFHFLQVTDAVGEDCSVMYSVYNACRSQCKIRKSLPIWSIAMTRSAANPR</sequence>
<accession>A0A9P9H3J7</accession>
<keyword evidence="1" id="KW-0732">Signal</keyword>
<feature type="chain" id="PRO_5040412477" evidence="1">
    <location>
        <begin position="41"/>
        <end position="80"/>
    </location>
</feature>
<evidence type="ECO:0000313" key="3">
    <source>
        <dbReference type="Proteomes" id="UP000720189"/>
    </source>
</evidence>
<feature type="signal peptide" evidence="1">
    <location>
        <begin position="1"/>
        <end position="40"/>
    </location>
</feature>
<comment type="caution">
    <text evidence="2">The sequence shown here is derived from an EMBL/GenBank/DDBJ whole genome shotgun (WGS) entry which is preliminary data.</text>
</comment>
<dbReference type="Proteomes" id="UP000720189">
    <property type="component" value="Unassembled WGS sequence"/>
</dbReference>
<organism evidence="2 3">
    <name type="scientific">Fusarium redolens</name>
    <dbReference type="NCBI Taxonomy" id="48865"/>
    <lineage>
        <taxon>Eukaryota</taxon>
        <taxon>Fungi</taxon>
        <taxon>Dikarya</taxon>
        <taxon>Ascomycota</taxon>
        <taxon>Pezizomycotina</taxon>
        <taxon>Sordariomycetes</taxon>
        <taxon>Hypocreomycetidae</taxon>
        <taxon>Hypocreales</taxon>
        <taxon>Nectriaceae</taxon>
        <taxon>Fusarium</taxon>
        <taxon>Fusarium redolens species complex</taxon>
    </lineage>
</organism>
<protein>
    <submittedName>
        <fullName evidence="2">Uncharacterized protein</fullName>
    </submittedName>
</protein>
<gene>
    <name evidence="2" type="ORF">BKA55DRAFT_363559</name>
</gene>